<evidence type="ECO:0000313" key="1">
    <source>
        <dbReference type="EMBL" id="KAI4470764.1"/>
    </source>
</evidence>
<protein>
    <submittedName>
        <fullName evidence="1">Alcohol dehydrogenase transcription factor myb/sant-like</fullName>
    </submittedName>
</protein>
<keyword evidence="2" id="KW-1185">Reference proteome</keyword>
<dbReference type="Proteomes" id="UP001056778">
    <property type="component" value="Chromosome 1"/>
</dbReference>
<organism evidence="1 2">
    <name type="scientific">Holotrichia oblita</name>
    <name type="common">Chafer beetle</name>
    <dbReference type="NCBI Taxonomy" id="644536"/>
    <lineage>
        <taxon>Eukaryota</taxon>
        <taxon>Metazoa</taxon>
        <taxon>Ecdysozoa</taxon>
        <taxon>Arthropoda</taxon>
        <taxon>Hexapoda</taxon>
        <taxon>Insecta</taxon>
        <taxon>Pterygota</taxon>
        <taxon>Neoptera</taxon>
        <taxon>Endopterygota</taxon>
        <taxon>Coleoptera</taxon>
        <taxon>Polyphaga</taxon>
        <taxon>Scarabaeiformia</taxon>
        <taxon>Scarabaeidae</taxon>
        <taxon>Melolonthinae</taxon>
        <taxon>Holotrichia</taxon>
    </lineage>
</organism>
<evidence type="ECO:0000313" key="2">
    <source>
        <dbReference type="Proteomes" id="UP001056778"/>
    </source>
</evidence>
<gene>
    <name evidence="1" type="ORF">MML48_1g16311</name>
</gene>
<proteinExistence type="predicted"/>
<sequence length="209" mass="24066">MNNYLIYLGESLKKKWKNLHDAYSKHIRTEKTRTGQKAKSIDRYKTWPWAQQMSFFKPFLQFANTESNIDSVEATFQLEDDTRDLAHSPAQSHLQCAVPTAVGTSVEEPKPTEREKVVKKKRSDDKSNISSVDKVLNYLQAKQLNLKNATDDLQLLFMGYAVTVRKLSPRQQTLVKHKIAIYGSRIIRARGKWKYGITIKTGKSIISFK</sequence>
<dbReference type="EMBL" id="CM043015">
    <property type="protein sequence ID" value="KAI4470764.1"/>
    <property type="molecule type" value="Genomic_DNA"/>
</dbReference>
<name>A0ACB9TVU7_HOLOL</name>
<reference evidence="1" key="1">
    <citation type="submission" date="2022-04" db="EMBL/GenBank/DDBJ databases">
        <title>Chromosome-scale genome assembly of Holotrichia oblita Faldermann.</title>
        <authorList>
            <person name="Rongchong L."/>
        </authorList>
    </citation>
    <scope>NUCLEOTIDE SEQUENCE</scope>
    <source>
        <strain evidence="1">81SQS9</strain>
    </source>
</reference>
<accession>A0ACB9TVU7</accession>
<comment type="caution">
    <text evidence="1">The sequence shown here is derived from an EMBL/GenBank/DDBJ whole genome shotgun (WGS) entry which is preliminary data.</text>
</comment>